<dbReference type="InParanoid" id="A0A6J0BKR6"/>
<evidence type="ECO:0000256" key="5">
    <source>
        <dbReference type="ARBA" id="ARBA00022763"/>
    </source>
</evidence>
<protein>
    <submittedName>
        <fullName evidence="17">RNA-binding protein 26</fullName>
    </submittedName>
</protein>
<dbReference type="InterPro" id="IPR011011">
    <property type="entry name" value="Znf_FYVE_PHD"/>
</dbReference>
<keyword evidence="10" id="KW-0238">DNA-binding</keyword>
<evidence type="ECO:0000256" key="4">
    <source>
        <dbReference type="ARBA" id="ARBA00022741"/>
    </source>
</evidence>
<accession>A0A6J0BKR6</accession>
<evidence type="ECO:0000256" key="11">
    <source>
        <dbReference type="ARBA" id="ARBA00023204"/>
    </source>
</evidence>
<keyword evidence="5" id="KW-0227">DNA damage</keyword>
<dbReference type="PANTHER" id="PTHR46357">
    <property type="entry name" value="TRANSCRIPTIONAL REGULATOR ATRX"/>
    <property type="match status" value="1"/>
</dbReference>
<dbReference type="GO" id="GO:0006338">
    <property type="term" value="P:chromatin remodeling"/>
    <property type="evidence" value="ECO:0007669"/>
    <property type="project" value="TreeGrafter"/>
</dbReference>
<dbReference type="PROSITE" id="PS51533">
    <property type="entry name" value="ADD"/>
    <property type="match status" value="1"/>
</dbReference>
<dbReference type="InterPro" id="IPR052131">
    <property type="entry name" value="ATRX_domain-containing"/>
</dbReference>
<feature type="region of interest" description="Disordered" evidence="14">
    <location>
        <begin position="802"/>
        <end position="835"/>
    </location>
</feature>
<keyword evidence="11" id="KW-0234">DNA repair</keyword>
<keyword evidence="6" id="KW-0863">Zinc-finger</keyword>
<dbReference type="CDD" id="cd11726">
    <property type="entry name" value="ADDz_ATRX"/>
    <property type="match status" value="1"/>
</dbReference>
<dbReference type="Gene3D" id="3.30.40.10">
    <property type="entry name" value="Zinc/RING finger domain, C3HC4 (zinc finger)"/>
    <property type="match status" value="1"/>
</dbReference>
<dbReference type="GO" id="GO:0008270">
    <property type="term" value="F:zinc ion binding"/>
    <property type="evidence" value="ECO:0007669"/>
    <property type="project" value="UniProtKB-KW"/>
</dbReference>
<dbReference type="OrthoDB" id="6286493at2759"/>
<reference evidence="17" key="1">
    <citation type="submission" date="2025-08" db="UniProtKB">
        <authorList>
            <consortium name="RefSeq"/>
        </authorList>
    </citation>
    <scope>IDENTIFICATION</scope>
    <source>
        <tissue evidence="17">Thorax and Abdomen</tissue>
    </source>
</reference>
<evidence type="ECO:0000256" key="9">
    <source>
        <dbReference type="ARBA" id="ARBA00022840"/>
    </source>
</evidence>
<keyword evidence="8" id="KW-0862">Zinc</keyword>
<comment type="catalytic activity">
    <reaction evidence="13">
        <text>ATP + H2O = ADP + phosphate + H(+)</text>
        <dbReference type="Rhea" id="RHEA:13065"/>
        <dbReference type="ChEBI" id="CHEBI:15377"/>
        <dbReference type="ChEBI" id="CHEBI:15378"/>
        <dbReference type="ChEBI" id="CHEBI:30616"/>
        <dbReference type="ChEBI" id="CHEBI:43474"/>
        <dbReference type="ChEBI" id="CHEBI:456216"/>
        <dbReference type="EC" id="3.6.4.12"/>
    </reaction>
</comment>
<sequence>MDLKYSISTAMQAIVNKSKVTLKGEHQLVVPDLSELSEEEAHFYNLMFGDDVAAVRHRKIHCTACDIHIGSAPASACNMYAHPVLRTLLCAACREFYGDGNFEQGEDATDMFCRWCANGGNLYCCSYCSNTICNKCIKRNFDPLMRIKIEGEEKWKCFVCDPTDVYTLRAICWALLQHIQTVTRILRNDKVMSTEELTEKMLLDEAKCCMRKRKAKRRRRTSDLEEDDETFYPELEEMSLSLRRRMHRKSPRFSSITNGEQVRPTINTRIPAKNPNETVDFDDDDVPLPMIPCVQSMVEGDSSSETLIDTLTPDPTIPELPSRGRCPPPPLQINPIPTANLLKPTLPPLSPIRNSYINRKRPRTLHPILPIPNTRIKMLMVENSSKPCPPANVHTIEYSSLPLRAPAIQPQVPMVTIPTTSKNYPLSTARILGKKPQSVSPGISNNEDDMDDKAETVIEIDSDSEDSTIGQANGNIVTRQNREFLKDKLIQKINNKVEAEMDLRTEEVKVLFKMIGWELTKIPLSGLAEPNKLRAMRTKTRRFHRAIAKAIDVLSNINDQVITKYDNWRKTMLEQSRQTRSCDSVVKGKRDQPEKDVTIPLDMICTNSESELDDIDEYESDDMHIPEKIKCIKSFRERDTVDVAIGDPVKKADKSVQAYDIVERDYEKCIGHSVLTKVEYDPVDRSEMLKPVIVPAEYDGKFEEQFIFYLQHREDNEISTEDEKGLPDPNETPLKDLIEANSPFVLEMLESIDSPLQNGVNNGESKTGASETSDESGKENKEQGKSTHLIKELAKLVTELSEDLKTSRNNDTLAKKHSEHGKKDRRKQNFDQVANEEEIDIAVQALIEEDERSRSSSKDDEVVSRHVTQLKTSTIVASEDECTIID</sequence>
<evidence type="ECO:0000256" key="2">
    <source>
        <dbReference type="ARBA" id="ARBA00007025"/>
    </source>
</evidence>
<dbReference type="RefSeq" id="XP_015514857.2">
    <property type="nucleotide sequence ID" value="XM_015659371.2"/>
</dbReference>
<feature type="compositionally biased region" description="Basic and acidic residues" evidence="14">
    <location>
        <begin position="802"/>
        <end position="816"/>
    </location>
</feature>
<evidence type="ECO:0000256" key="13">
    <source>
        <dbReference type="ARBA" id="ARBA00047995"/>
    </source>
</evidence>
<dbReference type="GO" id="GO:0006281">
    <property type="term" value="P:DNA repair"/>
    <property type="evidence" value="ECO:0007669"/>
    <property type="project" value="UniProtKB-KW"/>
</dbReference>
<dbReference type="GO" id="GO:0005721">
    <property type="term" value="C:pericentric heterochromatin"/>
    <property type="evidence" value="ECO:0007669"/>
    <property type="project" value="TreeGrafter"/>
</dbReference>
<dbReference type="InterPro" id="IPR025766">
    <property type="entry name" value="ADD"/>
</dbReference>
<dbReference type="GO" id="GO:0016787">
    <property type="term" value="F:hydrolase activity"/>
    <property type="evidence" value="ECO:0007669"/>
    <property type="project" value="UniProtKB-KW"/>
</dbReference>
<evidence type="ECO:0000256" key="8">
    <source>
        <dbReference type="ARBA" id="ARBA00022833"/>
    </source>
</evidence>
<evidence type="ECO:0000256" key="14">
    <source>
        <dbReference type="SAM" id="MobiDB-lite"/>
    </source>
</evidence>
<comment type="similarity">
    <text evidence="2">Belongs to the SNF2/RAD54 helicase family.</text>
</comment>
<feature type="compositionally biased region" description="Polar residues" evidence="14">
    <location>
        <begin position="755"/>
        <end position="771"/>
    </location>
</feature>
<evidence type="ECO:0000313" key="17">
    <source>
        <dbReference type="RefSeq" id="XP_015514857.2"/>
    </source>
</evidence>
<dbReference type="GO" id="GO:0010468">
    <property type="term" value="P:regulation of gene expression"/>
    <property type="evidence" value="ECO:0007669"/>
    <property type="project" value="UniProtKB-ARBA"/>
</dbReference>
<feature type="compositionally biased region" description="Basic and acidic residues" evidence="14">
    <location>
        <begin position="775"/>
        <end position="788"/>
    </location>
</feature>
<evidence type="ECO:0000256" key="10">
    <source>
        <dbReference type="ARBA" id="ARBA00023125"/>
    </source>
</evidence>
<name>A0A6J0BKR6_NEOLC</name>
<dbReference type="InterPro" id="IPR041430">
    <property type="entry name" value="ADD_ATRX"/>
</dbReference>
<organism evidence="17">
    <name type="scientific">Neodiprion lecontei</name>
    <name type="common">Redheaded pine sawfly</name>
    <dbReference type="NCBI Taxonomy" id="441921"/>
    <lineage>
        <taxon>Eukaryota</taxon>
        <taxon>Metazoa</taxon>
        <taxon>Ecdysozoa</taxon>
        <taxon>Arthropoda</taxon>
        <taxon>Hexapoda</taxon>
        <taxon>Insecta</taxon>
        <taxon>Pterygota</taxon>
        <taxon>Neoptera</taxon>
        <taxon>Endopterygota</taxon>
        <taxon>Hymenoptera</taxon>
        <taxon>Tenthredinoidea</taxon>
        <taxon>Diprionidae</taxon>
        <taxon>Diprioninae</taxon>
        <taxon>Neodiprion</taxon>
    </lineage>
</organism>
<gene>
    <name evidence="17" type="primary">LOC107220688</name>
</gene>
<dbReference type="InterPro" id="IPR013083">
    <property type="entry name" value="Znf_RING/FYVE/PHD"/>
</dbReference>
<dbReference type="GO" id="GO:0005524">
    <property type="term" value="F:ATP binding"/>
    <property type="evidence" value="ECO:0007669"/>
    <property type="project" value="UniProtKB-KW"/>
</dbReference>
<dbReference type="PANTHER" id="PTHR46357:SF1">
    <property type="entry name" value="TRANSCRIPTIONAL REGULATOR ATRX"/>
    <property type="match status" value="1"/>
</dbReference>
<dbReference type="GO" id="GO:0005634">
    <property type="term" value="C:nucleus"/>
    <property type="evidence" value="ECO:0007669"/>
    <property type="project" value="UniProtKB-SubCell"/>
</dbReference>
<feature type="domain" description="PHD-type" evidence="15">
    <location>
        <begin position="50"/>
        <end position="188"/>
    </location>
</feature>
<comment type="subcellular location">
    <subcellularLocation>
        <location evidence="1">Nucleus</location>
    </subcellularLocation>
</comment>
<evidence type="ECO:0000256" key="7">
    <source>
        <dbReference type="ARBA" id="ARBA00022801"/>
    </source>
</evidence>
<dbReference type="GO" id="GO:0031490">
    <property type="term" value="F:chromatin DNA binding"/>
    <property type="evidence" value="ECO:0007669"/>
    <property type="project" value="TreeGrafter"/>
</dbReference>
<evidence type="ECO:0000256" key="12">
    <source>
        <dbReference type="ARBA" id="ARBA00023242"/>
    </source>
</evidence>
<evidence type="ECO:0000256" key="6">
    <source>
        <dbReference type="ARBA" id="ARBA00022771"/>
    </source>
</evidence>
<dbReference type="GO" id="GO:0003678">
    <property type="term" value="F:DNA helicase activity"/>
    <property type="evidence" value="ECO:0007669"/>
    <property type="project" value="UniProtKB-EC"/>
</dbReference>
<keyword evidence="3" id="KW-0479">Metal-binding</keyword>
<evidence type="ECO:0000256" key="3">
    <source>
        <dbReference type="ARBA" id="ARBA00022723"/>
    </source>
</evidence>
<dbReference type="Proteomes" id="UP000829291">
    <property type="component" value="Chromosome 4"/>
</dbReference>
<proteinExistence type="inferred from homology"/>
<evidence type="ECO:0000256" key="1">
    <source>
        <dbReference type="ARBA" id="ARBA00004123"/>
    </source>
</evidence>
<feature type="compositionally biased region" description="Basic residues" evidence="14">
    <location>
        <begin position="817"/>
        <end position="826"/>
    </location>
</feature>
<dbReference type="GO" id="GO:0031297">
    <property type="term" value="P:replication fork processing"/>
    <property type="evidence" value="ECO:0007669"/>
    <property type="project" value="TreeGrafter"/>
</dbReference>
<keyword evidence="12" id="KW-0539">Nucleus</keyword>
<dbReference type="AlphaFoldDB" id="A0A6J0BKR6"/>
<evidence type="ECO:0000313" key="16">
    <source>
        <dbReference type="Proteomes" id="UP000829291"/>
    </source>
</evidence>
<feature type="region of interest" description="Disordered" evidence="14">
    <location>
        <begin position="755"/>
        <end position="788"/>
    </location>
</feature>
<keyword evidence="4" id="KW-0547">Nucleotide-binding</keyword>
<evidence type="ECO:0000259" key="15">
    <source>
        <dbReference type="PROSITE" id="PS51533"/>
    </source>
</evidence>
<dbReference type="SUPFAM" id="SSF57903">
    <property type="entry name" value="FYVE/PHD zinc finger"/>
    <property type="match status" value="1"/>
</dbReference>
<keyword evidence="7" id="KW-0378">Hydrolase</keyword>
<keyword evidence="16" id="KW-1185">Reference proteome</keyword>
<dbReference type="GeneID" id="107220688"/>
<dbReference type="Pfam" id="PF17981">
    <property type="entry name" value="ADD_ATRX"/>
    <property type="match status" value="1"/>
</dbReference>
<keyword evidence="9" id="KW-0067">ATP-binding</keyword>
<dbReference type="KEGG" id="nlo:107220688"/>